<reference evidence="1" key="1">
    <citation type="submission" date="2024-02" db="EMBL/GenBank/DDBJ databases">
        <title>Metagenome Assembled Genome of Zalaria obscura JY119.</title>
        <authorList>
            <person name="Vighnesh L."/>
            <person name="Jagadeeshwari U."/>
            <person name="Venkata Ramana C."/>
            <person name="Sasikala C."/>
        </authorList>
    </citation>
    <scope>NUCLEOTIDE SEQUENCE</scope>
    <source>
        <strain evidence="1">JY119</strain>
    </source>
</reference>
<gene>
    <name evidence="1" type="ORF">M8818_007502</name>
</gene>
<protein>
    <submittedName>
        <fullName evidence="1">Uncharacterized protein</fullName>
    </submittedName>
</protein>
<name>A0ACC3S495_9PEZI</name>
<dbReference type="Proteomes" id="UP001320706">
    <property type="component" value="Unassembled WGS sequence"/>
</dbReference>
<sequence length="479" mass="54879">MPEKVLPRDFLWGFATASYQIEGAPYEDGRADSIWDTFCRIPGKIAGAENGDVACDSYHRYKEDVALLKQCRARAYRFSLSWSRIIPLGGRNDPINEKGLQYYIDLVDELLKNDIVPMVTLFHWDLPDNLDKRYGGLLNKKEFVADYEHYSRVVFKALGDKVKYWITFNEPWCSSILGYNTGLFAPGHTSDRSKSAVGDSSREPWQVGHNLLVAHGAAVKVYREEFKPKQGGQIGITLNGDWVEPWDPEDPADVEACERKLEFSIAWFSDPIYHGDYPASMRKQLGDRLPKWDPEDIALVKGSNDFYGMNHYCANYIKHKNTEAEPDDFIGNLESLMENKKGESIGPETQSVWLRPNALGFRKLLKWISDRNGRPTIYVTENGTSLKGENDMSMEEILKDDFRAWYFKTYIEAMVDASSKDNVDVRGYMAWSLMDNFEWAEGYETRFGVTYVDYTNGQKRVPKKSAKEIGDYFAAVIKD</sequence>
<accession>A0ACC3S495</accession>
<proteinExistence type="predicted"/>
<evidence type="ECO:0000313" key="2">
    <source>
        <dbReference type="Proteomes" id="UP001320706"/>
    </source>
</evidence>
<dbReference type="EMBL" id="JAMKPW020000043">
    <property type="protein sequence ID" value="KAK8194313.1"/>
    <property type="molecule type" value="Genomic_DNA"/>
</dbReference>
<evidence type="ECO:0000313" key="1">
    <source>
        <dbReference type="EMBL" id="KAK8194313.1"/>
    </source>
</evidence>
<organism evidence="1 2">
    <name type="scientific">Zalaria obscura</name>
    <dbReference type="NCBI Taxonomy" id="2024903"/>
    <lineage>
        <taxon>Eukaryota</taxon>
        <taxon>Fungi</taxon>
        <taxon>Dikarya</taxon>
        <taxon>Ascomycota</taxon>
        <taxon>Pezizomycotina</taxon>
        <taxon>Dothideomycetes</taxon>
        <taxon>Dothideomycetidae</taxon>
        <taxon>Dothideales</taxon>
        <taxon>Zalariaceae</taxon>
        <taxon>Zalaria</taxon>
    </lineage>
</organism>
<comment type="caution">
    <text evidence="1">The sequence shown here is derived from an EMBL/GenBank/DDBJ whole genome shotgun (WGS) entry which is preliminary data.</text>
</comment>
<keyword evidence="2" id="KW-1185">Reference proteome</keyword>